<evidence type="ECO:0000256" key="3">
    <source>
        <dbReference type="ARBA" id="ARBA00022617"/>
    </source>
</evidence>
<dbReference type="PRINTS" id="PR00067">
    <property type="entry name" value="CATALASE"/>
</dbReference>
<sequence>MKPCQSAQDREVLAKATGAHGYFEVTSDVTMYTKAKVFEKVGKRTPVLGRMAISQIDVGASDLYPVTGKGLSFKMYTEEGNFDLLGLNIPVYFYKDPILFRDFLHSFRPNPKTNIRDPTSQLDFITRNPVSLQTMLWVFSEFGLPRGFRHMNAFPMHTFELYNNEGQSYFVKFSFITELGYKSFTLEESSAIAEYDPDLFMRDIYNSIENGNYPSWRLDMDVLSTSDLSKVNFDPFDVTRLWPNGTFTTVQVGRFVLNRNVDNHYAEVNQAAFNPTNLVPGILEPPDELFRGRVIAYHDSQNNRLGINPNKIGVNCPFYARTYNRKGTPPVLDDEGDAVSYPFNSFNGPVPYEDQSRPVRQLDIYQENTADLAGCKRFYNEVTATDEQKQRMIDNMANVSLRVEHSVIERFVALLESVDEDLAARYVNTLDELKQRVTLPQVVEDLDPVKLNPYRKY</sequence>
<dbReference type="GO" id="GO:0042542">
    <property type="term" value="P:response to hydrogen peroxide"/>
    <property type="evidence" value="ECO:0007669"/>
    <property type="project" value="TreeGrafter"/>
</dbReference>
<keyword evidence="10" id="KW-1185">Reference proteome</keyword>
<dbReference type="InterPro" id="IPR024711">
    <property type="entry name" value="Catalase_clade1/3"/>
</dbReference>
<evidence type="ECO:0000256" key="2">
    <source>
        <dbReference type="ARBA" id="ARBA00022559"/>
    </source>
</evidence>
<evidence type="ECO:0000256" key="7">
    <source>
        <dbReference type="PIRSR" id="PIRSR038928-2"/>
    </source>
</evidence>
<gene>
    <name evidence="9" type="ORF">PLXY2_LOCUS14084</name>
</gene>
<dbReference type="EMBL" id="CAJHNJ030000115">
    <property type="protein sequence ID" value="CAG9135841.1"/>
    <property type="molecule type" value="Genomic_DNA"/>
</dbReference>
<dbReference type="PANTHER" id="PTHR11465">
    <property type="entry name" value="CATALASE"/>
    <property type="match status" value="1"/>
</dbReference>
<dbReference type="PROSITE" id="PS51402">
    <property type="entry name" value="CATALASE_3"/>
    <property type="match status" value="1"/>
</dbReference>
<dbReference type="GO" id="GO:0005777">
    <property type="term" value="C:peroxisome"/>
    <property type="evidence" value="ECO:0007669"/>
    <property type="project" value="TreeGrafter"/>
</dbReference>
<evidence type="ECO:0000313" key="10">
    <source>
        <dbReference type="Proteomes" id="UP000653454"/>
    </source>
</evidence>
<evidence type="ECO:0000256" key="4">
    <source>
        <dbReference type="ARBA" id="ARBA00022723"/>
    </source>
</evidence>
<dbReference type="PANTHER" id="PTHR11465:SF9">
    <property type="entry name" value="CATALASE"/>
    <property type="match status" value="1"/>
</dbReference>
<feature type="domain" description="Catalase core" evidence="8">
    <location>
        <begin position="5"/>
        <end position="350"/>
    </location>
</feature>
<dbReference type="SUPFAM" id="SSF56634">
    <property type="entry name" value="Heme-dependent catalase-like"/>
    <property type="match status" value="1"/>
</dbReference>
<dbReference type="GO" id="GO:0046872">
    <property type="term" value="F:metal ion binding"/>
    <property type="evidence" value="ECO:0007669"/>
    <property type="project" value="UniProtKB-KW"/>
</dbReference>
<dbReference type="GO" id="GO:0020037">
    <property type="term" value="F:heme binding"/>
    <property type="evidence" value="ECO:0007669"/>
    <property type="project" value="InterPro"/>
</dbReference>
<evidence type="ECO:0000256" key="5">
    <source>
        <dbReference type="ARBA" id="ARBA00023002"/>
    </source>
</evidence>
<dbReference type="InterPro" id="IPR011614">
    <property type="entry name" value="Catalase_core"/>
</dbReference>
<dbReference type="PIRSF" id="PIRSF038928">
    <property type="entry name" value="Catalase_clade1-3"/>
    <property type="match status" value="1"/>
</dbReference>
<dbReference type="Pfam" id="PF00199">
    <property type="entry name" value="Catalase"/>
    <property type="match status" value="1"/>
</dbReference>
<dbReference type="GO" id="GO:0005739">
    <property type="term" value="C:mitochondrion"/>
    <property type="evidence" value="ECO:0007669"/>
    <property type="project" value="TreeGrafter"/>
</dbReference>
<reference evidence="9" key="1">
    <citation type="submission" date="2020-11" db="EMBL/GenBank/DDBJ databases">
        <authorList>
            <person name="Whiteford S."/>
        </authorList>
    </citation>
    <scope>NUCLEOTIDE SEQUENCE</scope>
</reference>
<feature type="binding site" description="axial binding residue" evidence="7">
    <location>
        <position position="297"/>
    </location>
    <ligand>
        <name>heme</name>
        <dbReference type="ChEBI" id="CHEBI:30413"/>
    </ligand>
    <ligandPart>
        <name>Fe</name>
        <dbReference type="ChEBI" id="CHEBI:18248"/>
    </ligandPart>
</feature>
<proteinExistence type="inferred from homology"/>
<dbReference type="Gene3D" id="2.40.180.10">
    <property type="entry name" value="Catalase core domain"/>
    <property type="match status" value="1"/>
</dbReference>
<keyword evidence="6 7" id="KW-0408">Iron</keyword>
<dbReference type="AlphaFoldDB" id="A0A8S4G848"/>
<name>A0A8S4G848_PLUXY</name>
<comment type="cofactor">
    <cofactor evidence="7">
        <name>heme</name>
        <dbReference type="ChEBI" id="CHEBI:30413"/>
    </cofactor>
</comment>
<evidence type="ECO:0000313" key="9">
    <source>
        <dbReference type="EMBL" id="CAG9135841.1"/>
    </source>
</evidence>
<dbReference type="InterPro" id="IPR018028">
    <property type="entry name" value="Catalase"/>
</dbReference>
<dbReference type="SMART" id="SM01060">
    <property type="entry name" value="Catalase"/>
    <property type="match status" value="1"/>
</dbReference>
<dbReference type="Proteomes" id="UP000653454">
    <property type="component" value="Unassembled WGS sequence"/>
</dbReference>
<protein>
    <submittedName>
        <fullName evidence="9">(diamondback moth) hypothetical protein</fullName>
    </submittedName>
</protein>
<keyword evidence="4 7" id="KW-0479">Metal-binding</keyword>
<comment type="caution">
    <text evidence="9">The sequence shown here is derived from an EMBL/GenBank/DDBJ whole genome shotgun (WGS) entry which is preliminary data.</text>
</comment>
<evidence type="ECO:0000256" key="6">
    <source>
        <dbReference type="ARBA" id="ARBA00023004"/>
    </source>
</evidence>
<organism evidence="9 10">
    <name type="scientific">Plutella xylostella</name>
    <name type="common">Diamondback moth</name>
    <name type="synonym">Plutella maculipennis</name>
    <dbReference type="NCBI Taxonomy" id="51655"/>
    <lineage>
        <taxon>Eukaryota</taxon>
        <taxon>Metazoa</taxon>
        <taxon>Ecdysozoa</taxon>
        <taxon>Arthropoda</taxon>
        <taxon>Hexapoda</taxon>
        <taxon>Insecta</taxon>
        <taxon>Pterygota</taxon>
        <taxon>Neoptera</taxon>
        <taxon>Endopterygota</taxon>
        <taxon>Lepidoptera</taxon>
        <taxon>Glossata</taxon>
        <taxon>Ditrysia</taxon>
        <taxon>Yponomeutoidea</taxon>
        <taxon>Plutellidae</taxon>
        <taxon>Plutella</taxon>
    </lineage>
</organism>
<dbReference type="GO" id="GO:0042744">
    <property type="term" value="P:hydrogen peroxide catabolic process"/>
    <property type="evidence" value="ECO:0007669"/>
    <property type="project" value="TreeGrafter"/>
</dbReference>
<evidence type="ECO:0000256" key="1">
    <source>
        <dbReference type="ARBA" id="ARBA00005329"/>
    </source>
</evidence>
<comment type="similarity">
    <text evidence="1">Belongs to the catalase family.</text>
</comment>
<keyword evidence="3 7" id="KW-0349">Heme</keyword>
<keyword evidence="5" id="KW-0560">Oxidoreductase</keyword>
<evidence type="ECO:0000259" key="8">
    <source>
        <dbReference type="SMART" id="SM01060"/>
    </source>
</evidence>
<accession>A0A8S4G848</accession>
<dbReference type="InterPro" id="IPR020835">
    <property type="entry name" value="Catalase_sf"/>
</dbReference>
<keyword evidence="2" id="KW-0575">Peroxidase</keyword>
<dbReference type="GO" id="GO:0004096">
    <property type="term" value="F:catalase activity"/>
    <property type="evidence" value="ECO:0007669"/>
    <property type="project" value="InterPro"/>
</dbReference>